<dbReference type="Proteomes" id="UP000179266">
    <property type="component" value="Unassembled WGS sequence"/>
</dbReference>
<dbReference type="InterPro" id="IPR051198">
    <property type="entry name" value="BchE-like"/>
</dbReference>
<dbReference type="PROSITE" id="PS51332">
    <property type="entry name" value="B12_BINDING"/>
    <property type="match status" value="1"/>
</dbReference>
<organism evidence="10 11">
    <name type="scientific">Candidatus Schekmanbacteria bacterium RBG_13_48_7</name>
    <dbReference type="NCBI Taxonomy" id="1817878"/>
    <lineage>
        <taxon>Bacteria</taxon>
        <taxon>Candidatus Schekmaniibacteriota</taxon>
    </lineage>
</organism>
<evidence type="ECO:0000259" key="8">
    <source>
        <dbReference type="PROSITE" id="PS51332"/>
    </source>
</evidence>
<keyword evidence="3" id="KW-0808">Transferase</keyword>
<keyword evidence="2" id="KW-0489">Methyltransferase</keyword>
<name>A0A1F7S0M2_9BACT</name>
<dbReference type="GO" id="GO:0051539">
    <property type="term" value="F:4 iron, 4 sulfur cluster binding"/>
    <property type="evidence" value="ECO:0007669"/>
    <property type="project" value="UniProtKB-KW"/>
</dbReference>
<comment type="cofactor">
    <cofactor evidence="1">
        <name>[4Fe-4S] cluster</name>
        <dbReference type="ChEBI" id="CHEBI:49883"/>
    </cofactor>
</comment>
<gene>
    <name evidence="10" type="ORF">A2161_02560</name>
</gene>
<evidence type="ECO:0000256" key="1">
    <source>
        <dbReference type="ARBA" id="ARBA00001966"/>
    </source>
</evidence>
<sequence>MVLHRNPKTLLTLPLWPVKKKWGFFQKAAGNCSFSTGLASIAAVVRNAGFPIFAKDTQVEGMGEQQFAHYLKEGKFDVIAMPCFIASVPFVKRTAQICRQILPNSKVVIGNIQPTMFPEETLSYCNDADIAVMGAGEYTFLEYLQYLRDESPELTEIPGLAVNNGGNVVINQPRKPMTEIDSLPMPAYDMFPMEKYVLPLTNIKRYPTYSIITSRGCPYPCGFCTGHHVHGYKVLHRSIEATIEEILYLKNRFNARGIMFHDSTFTVSRKWTIELCEALLKNNIDLPWMCFTRVDRVDRELLSIMKNAGCWAISFGIESGNQKSLDLIKKGTTVEQAEEAIRQCLELKIFVLHSFIMGLPGENEDDIHNTYKFAKKLGGHVTYFFLPVPFPGTLLHQLAKNDKGLKKDIAWTDYSDLKTLPYINPNIGGEKMLKLLRKYYIGYYSSPKIIYRNLKELNSIDAIKKYWTAAGALLQIIFQGE</sequence>
<dbReference type="CDD" id="cd01335">
    <property type="entry name" value="Radical_SAM"/>
    <property type="match status" value="1"/>
</dbReference>
<dbReference type="InterPro" id="IPR006638">
    <property type="entry name" value="Elp3/MiaA/NifB-like_rSAM"/>
</dbReference>
<feature type="domain" description="B12-binding" evidence="8">
    <location>
        <begin position="20"/>
        <end position="154"/>
    </location>
</feature>
<dbReference type="SUPFAM" id="SSF52242">
    <property type="entry name" value="Cobalamin (vitamin B12)-binding domain"/>
    <property type="match status" value="1"/>
</dbReference>
<dbReference type="InterPro" id="IPR034466">
    <property type="entry name" value="Methyltransferase_Class_B"/>
</dbReference>
<evidence type="ECO:0000313" key="11">
    <source>
        <dbReference type="Proteomes" id="UP000179266"/>
    </source>
</evidence>
<dbReference type="InterPro" id="IPR007197">
    <property type="entry name" value="rSAM"/>
</dbReference>
<dbReference type="GO" id="GO:0003824">
    <property type="term" value="F:catalytic activity"/>
    <property type="evidence" value="ECO:0007669"/>
    <property type="project" value="InterPro"/>
</dbReference>
<dbReference type="InterPro" id="IPR006158">
    <property type="entry name" value="Cobalamin-bd"/>
</dbReference>
<dbReference type="GO" id="GO:0046872">
    <property type="term" value="F:metal ion binding"/>
    <property type="evidence" value="ECO:0007669"/>
    <property type="project" value="UniProtKB-KW"/>
</dbReference>
<dbReference type="AlphaFoldDB" id="A0A1F7S0M2"/>
<dbReference type="Pfam" id="PF02310">
    <property type="entry name" value="B12-binding"/>
    <property type="match status" value="1"/>
</dbReference>
<keyword evidence="5" id="KW-0479">Metal-binding</keyword>
<dbReference type="SUPFAM" id="SSF102114">
    <property type="entry name" value="Radical SAM enzymes"/>
    <property type="match status" value="1"/>
</dbReference>
<keyword evidence="6" id="KW-0408">Iron</keyword>
<dbReference type="CDD" id="cd02068">
    <property type="entry name" value="radical_SAM_B12_BD"/>
    <property type="match status" value="1"/>
</dbReference>
<accession>A0A1F7S0M2</accession>
<comment type="caution">
    <text evidence="10">The sequence shown here is derived from an EMBL/GenBank/DDBJ whole genome shotgun (WGS) entry which is preliminary data.</text>
</comment>
<dbReference type="PANTHER" id="PTHR43409:SF7">
    <property type="entry name" value="BLL1977 PROTEIN"/>
    <property type="match status" value="1"/>
</dbReference>
<evidence type="ECO:0000256" key="6">
    <source>
        <dbReference type="ARBA" id="ARBA00023004"/>
    </source>
</evidence>
<evidence type="ECO:0000256" key="3">
    <source>
        <dbReference type="ARBA" id="ARBA00022679"/>
    </source>
</evidence>
<dbReference type="Gene3D" id="3.80.30.20">
    <property type="entry name" value="tm_1862 like domain"/>
    <property type="match status" value="1"/>
</dbReference>
<dbReference type="InterPro" id="IPR058240">
    <property type="entry name" value="rSAM_sf"/>
</dbReference>
<dbReference type="Pfam" id="PF04055">
    <property type="entry name" value="Radical_SAM"/>
    <property type="match status" value="1"/>
</dbReference>
<protein>
    <submittedName>
        <fullName evidence="10">Uncharacterized protein</fullName>
    </submittedName>
</protein>
<dbReference type="Gene3D" id="3.40.50.280">
    <property type="entry name" value="Cobalamin-binding domain"/>
    <property type="match status" value="1"/>
</dbReference>
<dbReference type="SFLD" id="SFLDG01123">
    <property type="entry name" value="methyltransferase_(Class_B)"/>
    <property type="match status" value="1"/>
</dbReference>
<dbReference type="SFLD" id="SFLDG01082">
    <property type="entry name" value="B12-binding_domain_containing"/>
    <property type="match status" value="1"/>
</dbReference>
<dbReference type="InterPro" id="IPR036724">
    <property type="entry name" value="Cobalamin-bd_sf"/>
</dbReference>
<dbReference type="GO" id="GO:0031419">
    <property type="term" value="F:cobalamin binding"/>
    <property type="evidence" value="ECO:0007669"/>
    <property type="project" value="InterPro"/>
</dbReference>
<evidence type="ECO:0000256" key="2">
    <source>
        <dbReference type="ARBA" id="ARBA00022603"/>
    </source>
</evidence>
<dbReference type="InterPro" id="IPR023404">
    <property type="entry name" value="rSAM_horseshoe"/>
</dbReference>
<dbReference type="PROSITE" id="PS51918">
    <property type="entry name" value="RADICAL_SAM"/>
    <property type="match status" value="1"/>
</dbReference>
<proteinExistence type="predicted"/>
<keyword evidence="4" id="KW-0949">S-adenosyl-L-methionine</keyword>
<keyword evidence="7" id="KW-0411">Iron-sulfur</keyword>
<dbReference type="PANTHER" id="PTHR43409">
    <property type="entry name" value="ANAEROBIC MAGNESIUM-PROTOPORPHYRIN IX MONOMETHYL ESTER CYCLASE-RELATED"/>
    <property type="match status" value="1"/>
</dbReference>
<evidence type="ECO:0000259" key="9">
    <source>
        <dbReference type="PROSITE" id="PS51918"/>
    </source>
</evidence>
<evidence type="ECO:0000256" key="5">
    <source>
        <dbReference type="ARBA" id="ARBA00022723"/>
    </source>
</evidence>
<dbReference type="SFLD" id="SFLDS00029">
    <property type="entry name" value="Radical_SAM"/>
    <property type="match status" value="1"/>
</dbReference>
<reference evidence="10 11" key="1">
    <citation type="journal article" date="2016" name="Nat. Commun.">
        <title>Thousands of microbial genomes shed light on interconnected biogeochemical processes in an aquifer system.</title>
        <authorList>
            <person name="Anantharaman K."/>
            <person name="Brown C.T."/>
            <person name="Hug L.A."/>
            <person name="Sharon I."/>
            <person name="Castelle C.J."/>
            <person name="Probst A.J."/>
            <person name="Thomas B.C."/>
            <person name="Singh A."/>
            <person name="Wilkins M.J."/>
            <person name="Karaoz U."/>
            <person name="Brodie E.L."/>
            <person name="Williams K.H."/>
            <person name="Hubbard S.S."/>
            <person name="Banfield J.F."/>
        </authorList>
    </citation>
    <scope>NUCLEOTIDE SEQUENCE [LARGE SCALE GENOMIC DNA]</scope>
</reference>
<dbReference type="SMART" id="SM00729">
    <property type="entry name" value="Elp3"/>
    <property type="match status" value="1"/>
</dbReference>
<evidence type="ECO:0000256" key="4">
    <source>
        <dbReference type="ARBA" id="ARBA00022691"/>
    </source>
</evidence>
<evidence type="ECO:0000256" key="7">
    <source>
        <dbReference type="ARBA" id="ARBA00023014"/>
    </source>
</evidence>
<feature type="domain" description="Radical SAM core" evidence="9">
    <location>
        <begin position="203"/>
        <end position="430"/>
    </location>
</feature>
<evidence type="ECO:0000313" key="10">
    <source>
        <dbReference type="EMBL" id="OGL47309.1"/>
    </source>
</evidence>
<dbReference type="EMBL" id="MGDD01000085">
    <property type="protein sequence ID" value="OGL47309.1"/>
    <property type="molecule type" value="Genomic_DNA"/>
</dbReference>